<dbReference type="Proteomes" id="UP000460221">
    <property type="component" value="Unassembled WGS sequence"/>
</dbReference>
<dbReference type="EMBL" id="WLYK01000001">
    <property type="protein sequence ID" value="MTD13055.1"/>
    <property type="molecule type" value="Genomic_DNA"/>
</dbReference>
<name>A0A7K1FG12_9ACTN</name>
<feature type="compositionally biased region" description="Polar residues" evidence="1">
    <location>
        <begin position="40"/>
        <end position="61"/>
    </location>
</feature>
<evidence type="ECO:0000256" key="1">
    <source>
        <dbReference type="SAM" id="MobiDB-lite"/>
    </source>
</evidence>
<evidence type="ECO:0000313" key="3">
    <source>
        <dbReference type="EMBL" id="MTD13055.1"/>
    </source>
</evidence>
<reference evidence="3 4" key="1">
    <citation type="submission" date="2019-11" db="EMBL/GenBank/DDBJ databases">
        <authorList>
            <person name="Jiang L.-Q."/>
        </authorList>
    </citation>
    <scope>NUCLEOTIDE SEQUENCE [LARGE SCALE GENOMIC DNA]</scope>
    <source>
        <strain evidence="3 4">YIM 132087</strain>
    </source>
</reference>
<evidence type="ECO:0000256" key="2">
    <source>
        <dbReference type="SAM" id="SignalP"/>
    </source>
</evidence>
<feature type="chain" id="PRO_5029637005" description="Lipoprotein" evidence="2">
    <location>
        <begin position="32"/>
        <end position="247"/>
    </location>
</feature>
<feature type="region of interest" description="Disordered" evidence="1">
    <location>
        <begin position="36"/>
        <end position="99"/>
    </location>
</feature>
<evidence type="ECO:0000313" key="4">
    <source>
        <dbReference type="Proteomes" id="UP000460221"/>
    </source>
</evidence>
<keyword evidence="4" id="KW-1185">Reference proteome</keyword>
<dbReference type="AlphaFoldDB" id="A0A7K1FG12"/>
<keyword evidence="2" id="KW-0732">Signal</keyword>
<gene>
    <name evidence="3" type="ORF">GIS00_03725</name>
</gene>
<proteinExistence type="predicted"/>
<protein>
    <recommendedName>
        <fullName evidence="5">Lipoprotein</fullName>
    </recommendedName>
</protein>
<evidence type="ECO:0008006" key="5">
    <source>
        <dbReference type="Google" id="ProtNLM"/>
    </source>
</evidence>
<comment type="caution">
    <text evidence="3">The sequence shown here is derived from an EMBL/GenBank/DDBJ whole genome shotgun (WGS) entry which is preliminary data.</text>
</comment>
<feature type="compositionally biased region" description="Acidic residues" evidence="1">
    <location>
        <begin position="71"/>
        <end position="86"/>
    </location>
</feature>
<dbReference type="RefSeq" id="WP_154767003.1">
    <property type="nucleotide sequence ID" value="NZ_WLYK01000001.1"/>
</dbReference>
<organism evidence="3 4">
    <name type="scientific">Nakamurella alba</name>
    <dbReference type="NCBI Taxonomy" id="2665158"/>
    <lineage>
        <taxon>Bacteria</taxon>
        <taxon>Bacillati</taxon>
        <taxon>Actinomycetota</taxon>
        <taxon>Actinomycetes</taxon>
        <taxon>Nakamurellales</taxon>
        <taxon>Nakamurellaceae</taxon>
        <taxon>Nakamurella</taxon>
    </lineage>
</organism>
<dbReference type="PROSITE" id="PS51257">
    <property type="entry name" value="PROKAR_LIPOPROTEIN"/>
    <property type="match status" value="1"/>
</dbReference>
<feature type="signal peptide" evidence="2">
    <location>
        <begin position="1"/>
        <end position="31"/>
    </location>
</feature>
<sequence>MRSTMNVRNGLAAIALAAGILTLTACGSTQAGSPVMPQAGTASAPVSTPASIPTSAPTSEAPTQEPTTDPSTEEPTTDPSTEEPSTEEPTGSPIGDIDPDLAAWATNMCTDMGGLLATVFAYPTLTSDTPLGEYRQAFVDYYANVAQAASTALGNAQAGHAPDVQGGEEIHQAFITYLTALADISGNGAILVSEATDVASVDAAVQQISQEIGDLGDADFGIEDGSYPELQAAVETVPACTDMVSGG</sequence>
<accession>A0A7K1FG12</accession>